<dbReference type="GO" id="GO:0006355">
    <property type="term" value="P:regulation of DNA-templated transcription"/>
    <property type="evidence" value="ECO:0007669"/>
    <property type="project" value="InterPro"/>
</dbReference>
<dbReference type="Proteomes" id="UP000245124">
    <property type="component" value="Unassembled WGS sequence"/>
</dbReference>
<keyword evidence="2" id="KW-1185">Reference proteome</keyword>
<dbReference type="OrthoDB" id="428665at2"/>
<keyword evidence="1" id="KW-0238">DNA-binding</keyword>
<dbReference type="SUPFAM" id="SSF47598">
    <property type="entry name" value="Ribbon-helix-helix"/>
    <property type="match status" value="1"/>
</dbReference>
<sequence>MGNLSVQLPDSLYKSLQELAKQDGISIDQFVATAVVEKIAALTTEIYLRELAKRGSREKYDAVLAKAPDIEPGSCDRLPTA</sequence>
<dbReference type="InterPro" id="IPR010985">
    <property type="entry name" value="Ribbon_hlx_hlx"/>
</dbReference>
<dbReference type="RefSeq" id="WP_109009946.1">
    <property type="nucleotide sequence ID" value="NZ_BDUD01000001.1"/>
</dbReference>
<dbReference type="GO" id="GO:0003677">
    <property type="term" value="F:DNA binding"/>
    <property type="evidence" value="ECO:0007669"/>
    <property type="project" value="UniProtKB-KW"/>
</dbReference>
<gene>
    <name evidence="1" type="ORF">NIES4072_38710</name>
</gene>
<dbReference type="AlphaFoldDB" id="A0A2R5FN50"/>
<comment type="caution">
    <text evidence="1">The sequence shown here is derived from an EMBL/GenBank/DDBJ whole genome shotgun (WGS) entry which is preliminary data.</text>
</comment>
<accession>A0A2R5FN50</accession>
<organism evidence="1 2">
    <name type="scientific">Nostoc commune NIES-4072</name>
    <dbReference type="NCBI Taxonomy" id="2005467"/>
    <lineage>
        <taxon>Bacteria</taxon>
        <taxon>Bacillati</taxon>
        <taxon>Cyanobacteriota</taxon>
        <taxon>Cyanophyceae</taxon>
        <taxon>Nostocales</taxon>
        <taxon>Nostocaceae</taxon>
        <taxon>Nostoc</taxon>
    </lineage>
</organism>
<reference evidence="1 2" key="1">
    <citation type="submission" date="2017-06" db="EMBL/GenBank/DDBJ databases">
        <title>Genome sequencing of cyanobaciteial culture collection at National Institute for Environmental Studies (NIES).</title>
        <authorList>
            <person name="Hirose Y."/>
            <person name="Shimura Y."/>
            <person name="Fujisawa T."/>
            <person name="Nakamura Y."/>
            <person name="Kawachi M."/>
        </authorList>
    </citation>
    <scope>NUCLEOTIDE SEQUENCE [LARGE SCALE GENOMIC DNA]</scope>
    <source>
        <strain evidence="1 2">NIES-4072</strain>
    </source>
</reference>
<protein>
    <submittedName>
        <fullName evidence="1">CopG/DNA-binding domain-containing protein</fullName>
    </submittedName>
</protein>
<dbReference type="EMBL" id="BDUD01000001">
    <property type="protein sequence ID" value="GBG20196.1"/>
    <property type="molecule type" value="Genomic_DNA"/>
</dbReference>
<proteinExistence type="predicted"/>
<name>A0A2R5FN50_NOSCO</name>
<evidence type="ECO:0000313" key="2">
    <source>
        <dbReference type="Proteomes" id="UP000245124"/>
    </source>
</evidence>
<evidence type="ECO:0000313" key="1">
    <source>
        <dbReference type="EMBL" id="GBG20196.1"/>
    </source>
</evidence>